<sequence length="180" mass="19823">MKASRWTPTSSSPRQCTPSGRRLVFLLLFSLYFLSRALFLILLPLHALASLLGSAWSAGRPEPPFFLRLARSPELVRCSASHRRACWPDPAISEASSPTRPGPARLYCLHLRHPRRQVRRSRALAAAPAWIQPGSVASDQLRPVPASSRQVPVEDVLSSPYRRCGTSPVLPVAVAVLQSE</sequence>
<reference evidence="2" key="1">
    <citation type="journal article" date="2013" name="Nature">
        <title>Draft genome of the wheat A-genome progenitor Triticum urartu.</title>
        <authorList>
            <person name="Ling H.Q."/>
            <person name="Zhao S."/>
            <person name="Liu D."/>
            <person name="Wang J."/>
            <person name="Sun H."/>
            <person name="Zhang C."/>
            <person name="Fan H."/>
            <person name="Li D."/>
            <person name="Dong L."/>
            <person name="Tao Y."/>
            <person name="Gao C."/>
            <person name="Wu H."/>
            <person name="Li Y."/>
            <person name="Cui Y."/>
            <person name="Guo X."/>
            <person name="Zheng S."/>
            <person name="Wang B."/>
            <person name="Yu K."/>
            <person name="Liang Q."/>
            <person name="Yang W."/>
            <person name="Lou X."/>
            <person name="Chen J."/>
            <person name="Feng M."/>
            <person name="Jian J."/>
            <person name="Zhang X."/>
            <person name="Luo G."/>
            <person name="Jiang Y."/>
            <person name="Liu J."/>
            <person name="Wang Z."/>
            <person name="Sha Y."/>
            <person name="Zhang B."/>
            <person name="Wu H."/>
            <person name="Tang D."/>
            <person name="Shen Q."/>
            <person name="Xue P."/>
            <person name="Zou S."/>
            <person name="Wang X."/>
            <person name="Liu X."/>
            <person name="Wang F."/>
            <person name="Yang Y."/>
            <person name="An X."/>
            <person name="Dong Z."/>
            <person name="Zhang K."/>
            <person name="Zhang X."/>
            <person name="Luo M.C."/>
            <person name="Dvorak J."/>
            <person name="Tong Y."/>
            <person name="Wang J."/>
            <person name="Yang H."/>
            <person name="Li Z."/>
            <person name="Wang D."/>
            <person name="Zhang A."/>
            <person name="Wang J."/>
        </authorList>
    </citation>
    <scope>NUCLEOTIDE SEQUENCE</scope>
    <source>
        <strain evidence="2">cv. G1812</strain>
    </source>
</reference>
<evidence type="ECO:0000313" key="2">
    <source>
        <dbReference type="Proteomes" id="UP000015106"/>
    </source>
</evidence>
<dbReference type="EnsemblPlants" id="TuG1812G0500000978.01.T01">
    <property type="protein sequence ID" value="TuG1812G0500000978.01.T01.cds352364"/>
    <property type="gene ID" value="TuG1812G0500000978.01"/>
</dbReference>
<name>A0A8R7Q9F8_TRIUA</name>
<protein>
    <submittedName>
        <fullName evidence="1">Uncharacterized protein</fullName>
    </submittedName>
</protein>
<dbReference type="AlphaFoldDB" id="A0A8R7Q9F8"/>
<dbReference type="Gramene" id="TuG1812G0500000978.01.T01">
    <property type="protein sequence ID" value="TuG1812G0500000978.01.T01.cds352364"/>
    <property type="gene ID" value="TuG1812G0500000978.01"/>
</dbReference>
<organism evidence="1 2">
    <name type="scientific">Triticum urartu</name>
    <name type="common">Red wild einkorn</name>
    <name type="synonym">Crithodium urartu</name>
    <dbReference type="NCBI Taxonomy" id="4572"/>
    <lineage>
        <taxon>Eukaryota</taxon>
        <taxon>Viridiplantae</taxon>
        <taxon>Streptophyta</taxon>
        <taxon>Embryophyta</taxon>
        <taxon>Tracheophyta</taxon>
        <taxon>Spermatophyta</taxon>
        <taxon>Magnoliopsida</taxon>
        <taxon>Liliopsida</taxon>
        <taxon>Poales</taxon>
        <taxon>Poaceae</taxon>
        <taxon>BOP clade</taxon>
        <taxon>Pooideae</taxon>
        <taxon>Triticodae</taxon>
        <taxon>Triticeae</taxon>
        <taxon>Triticinae</taxon>
        <taxon>Triticum</taxon>
    </lineage>
</organism>
<dbReference type="Proteomes" id="UP000015106">
    <property type="component" value="Chromosome 5"/>
</dbReference>
<keyword evidence="2" id="KW-1185">Reference proteome</keyword>
<reference evidence="1" key="2">
    <citation type="submission" date="2018-03" db="EMBL/GenBank/DDBJ databases">
        <title>The Triticum urartu genome reveals the dynamic nature of wheat genome evolution.</title>
        <authorList>
            <person name="Ling H."/>
            <person name="Ma B."/>
            <person name="Shi X."/>
            <person name="Liu H."/>
            <person name="Dong L."/>
            <person name="Sun H."/>
            <person name="Cao Y."/>
            <person name="Gao Q."/>
            <person name="Zheng S."/>
            <person name="Li Y."/>
            <person name="Yu Y."/>
            <person name="Du H."/>
            <person name="Qi M."/>
            <person name="Li Y."/>
            <person name="Yu H."/>
            <person name="Cui Y."/>
            <person name="Wang N."/>
            <person name="Chen C."/>
            <person name="Wu H."/>
            <person name="Zhao Y."/>
            <person name="Zhang J."/>
            <person name="Li Y."/>
            <person name="Zhou W."/>
            <person name="Zhang B."/>
            <person name="Hu W."/>
            <person name="Eijk M."/>
            <person name="Tang J."/>
            <person name="Witsenboer H."/>
            <person name="Zhao S."/>
            <person name="Li Z."/>
            <person name="Zhang A."/>
            <person name="Wang D."/>
            <person name="Liang C."/>
        </authorList>
    </citation>
    <scope>NUCLEOTIDE SEQUENCE [LARGE SCALE GENOMIC DNA]</scope>
    <source>
        <strain evidence="1">cv. G1812</strain>
    </source>
</reference>
<evidence type="ECO:0000313" key="1">
    <source>
        <dbReference type="EnsemblPlants" id="TuG1812G0500000978.01.T01.cds352364"/>
    </source>
</evidence>
<accession>A0A8R7Q9F8</accession>
<proteinExistence type="predicted"/>
<reference evidence="1" key="3">
    <citation type="submission" date="2022-06" db="UniProtKB">
        <authorList>
            <consortium name="EnsemblPlants"/>
        </authorList>
    </citation>
    <scope>IDENTIFICATION</scope>
</reference>